<evidence type="ECO:0000259" key="1">
    <source>
        <dbReference type="SMART" id="SM00587"/>
    </source>
</evidence>
<dbReference type="Pfam" id="PF02958">
    <property type="entry name" value="EcKL"/>
    <property type="match status" value="1"/>
</dbReference>
<dbReference type="EMBL" id="UINC01000928">
    <property type="protein sequence ID" value="SUZ64192.1"/>
    <property type="molecule type" value="Genomic_DNA"/>
</dbReference>
<dbReference type="Gene3D" id="3.90.1200.10">
    <property type="match status" value="1"/>
</dbReference>
<reference evidence="2" key="1">
    <citation type="submission" date="2018-05" db="EMBL/GenBank/DDBJ databases">
        <authorList>
            <person name="Lanie J.A."/>
            <person name="Ng W.-L."/>
            <person name="Kazmierczak K.M."/>
            <person name="Andrzejewski T.M."/>
            <person name="Davidsen T.M."/>
            <person name="Wayne K.J."/>
            <person name="Tettelin H."/>
            <person name="Glass J.I."/>
            <person name="Rusch D."/>
            <person name="Podicherti R."/>
            <person name="Tsui H.-C.T."/>
            <person name="Winkler M.E."/>
        </authorList>
    </citation>
    <scope>NUCLEOTIDE SEQUENCE</scope>
</reference>
<feature type="domain" description="CHK kinase-like" evidence="1">
    <location>
        <begin position="159"/>
        <end position="334"/>
    </location>
</feature>
<dbReference type="PANTHER" id="PTHR11012">
    <property type="entry name" value="PROTEIN KINASE-LIKE DOMAIN-CONTAINING"/>
    <property type="match status" value="1"/>
</dbReference>
<sequence length="390" mass="43589">MARRNTHHIPQSANDLDPEWFTSAIGSKYGGVVTHVETETIGEGVGFLGELHRCSLTWEGGTTAPDSVVAKLPSKVLKNRSLGEGLAVYEREILVYSELRSQLGIPMPEFVYADLDPNPAPWLETLFVFLFERLPIGGVSWVLDRLLSLGAKSPRRYLLVMEDIADARPPSQVAGGSIADALGGLDLLARFHAHNWMNQDLRDSNPIVWGLGRTPKVVQASYRRNRSAFVGRFGALIGDGMVAKMDEVQERLPELASQIQGEPWTLCHGDYRLDNLMFRPDGQIVVLDWQGLGWGRPGWEVAYFITTALEPHHRDEEQMMLRRYHQVLVEEGVRDYSYEDLIEDVTATKAVLAHRMVAGDDLLDTGMEDGDPDFVDVLVQRVAGWVDLTN</sequence>
<dbReference type="InterPro" id="IPR015897">
    <property type="entry name" value="CHK_kinase-like"/>
</dbReference>
<dbReference type="InterPro" id="IPR004119">
    <property type="entry name" value="EcKL"/>
</dbReference>
<dbReference type="InterPro" id="IPR011009">
    <property type="entry name" value="Kinase-like_dom_sf"/>
</dbReference>
<organism evidence="2">
    <name type="scientific">marine metagenome</name>
    <dbReference type="NCBI Taxonomy" id="408172"/>
    <lineage>
        <taxon>unclassified sequences</taxon>
        <taxon>metagenomes</taxon>
        <taxon>ecological metagenomes</taxon>
    </lineage>
</organism>
<dbReference type="SMART" id="SM00587">
    <property type="entry name" value="CHK"/>
    <property type="match status" value="1"/>
</dbReference>
<accession>A0A381PB31</accession>
<dbReference type="PANTHER" id="PTHR11012:SF30">
    <property type="entry name" value="PROTEIN KINASE-LIKE DOMAIN-CONTAINING"/>
    <property type="match status" value="1"/>
</dbReference>
<proteinExistence type="predicted"/>
<gene>
    <name evidence="2" type="ORF">METZ01_LOCUS17046</name>
</gene>
<evidence type="ECO:0000313" key="2">
    <source>
        <dbReference type="EMBL" id="SUZ64192.1"/>
    </source>
</evidence>
<name>A0A381PB31_9ZZZZ</name>
<dbReference type="SUPFAM" id="SSF56112">
    <property type="entry name" value="Protein kinase-like (PK-like)"/>
    <property type="match status" value="1"/>
</dbReference>
<protein>
    <recommendedName>
        <fullName evidence="1">CHK kinase-like domain-containing protein</fullName>
    </recommendedName>
</protein>
<dbReference type="AlphaFoldDB" id="A0A381PB31"/>